<evidence type="ECO:0000313" key="1">
    <source>
        <dbReference type="EMBL" id="STW39033.1"/>
    </source>
</evidence>
<organism evidence="1 2">
    <name type="scientific">Klebsiella pneumoniae</name>
    <dbReference type="NCBI Taxonomy" id="573"/>
    <lineage>
        <taxon>Bacteria</taxon>
        <taxon>Pseudomonadati</taxon>
        <taxon>Pseudomonadota</taxon>
        <taxon>Gammaproteobacteria</taxon>
        <taxon>Enterobacterales</taxon>
        <taxon>Enterobacteriaceae</taxon>
        <taxon>Klebsiella/Raoultella group</taxon>
        <taxon>Klebsiella</taxon>
        <taxon>Klebsiella pneumoniae complex</taxon>
    </lineage>
</organism>
<dbReference type="EMBL" id="UGNC01000004">
    <property type="protein sequence ID" value="STW39033.1"/>
    <property type="molecule type" value="Genomic_DNA"/>
</dbReference>
<sequence length="50" mass="5559">MPTQFIGEGGIVGVRTRLLKKMTQPDQQFHFDPYRVAVCGFGPIAAETIH</sequence>
<proteinExistence type="predicted"/>
<protein>
    <submittedName>
        <fullName evidence="1">Uncharacterized protein</fullName>
    </submittedName>
</protein>
<evidence type="ECO:0000313" key="2">
    <source>
        <dbReference type="Proteomes" id="UP000255167"/>
    </source>
</evidence>
<reference evidence="1 2" key="1">
    <citation type="submission" date="2018-06" db="EMBL/GenBank/DDBJ databases">
        <authorList>
            <consortium name="Pathogen Informatics"/>
            <person name="Doyle S."/>
        </authorList>
    </citation>
    <scope>NUCLEOTIDE SEQUENCE [LARGE SCALE GENOMIC DNA]</scope>
    <source>
        <strain evidence="1 2">NCTC9617</strain>
    </source>
</reference>
<gene>
    <name evidence="1" type="ORF">NCTC9617_00554</name>
</gene>
<dbReference type="AlphaFoldDB" id="A0A378F4L9"/>
<accession>A0A378F4L9</accession>
<dbReference type="Proteomes" id="UP000255167">
    <property type="component" value="Unassembled WGS sequence"/>
</dbReference>
<name>A0A378F4L9_KLEPN</name>